<comment type="caution">
    <text evidence="2">The sequence shown here is derived from an EMBL/GenBank/DDBJ whole genome shotgun (WGS) entry which is preliminary data.</text>
</comment>
<evidence type="ECO:0000313" key="2">
    <source>
        <dbReference type="EMBL" id="KAJ5214947.1"/>
    </source>
</evidence>
<dbReference type="Proteomes" id="UP001150941">
    <property type="component" value="Unassembled WGS sequence"/>
</dbReference>
<dbReference type="GeneID" id="83207225"/>
<proteinExistence type="predicted"/>
<name>A0A9W9N7Z6_9EURO</name>
<gene>
    <name evidence="2" type="ORF">N7468_010626</name>
</gene>
<keyword evidence="3" id="KW-1185">Reference proteome</keyword>
<accession>A0A9W9N7Z6</accession>
<reference evidence="2" key="2">
    <citation type="journal article" date="2023" name="IMA Fungus">
        <title>Comparative genomic study of the Penicillium genus elucidates a diverse pangenome and 15 lateral gene transfer events.</title>
        <authorList>
            <person name="Petersen C."/>
            <person name="Sorensen T."/>
            <person name="Nielsen M.R."/>
            <person name="Sondergaard T.E."/>
            <person name="Sorensen J.L."/>
            <person name="Fitzpatrick D.A."/>
            <person name="Frisvad J.C."/>
            <person name="Nielsen K.L."/>
        </authorList>
    </citation>
    <scope>NUCLEOTIDE SEQUENCE</scope>
    <source>
        <strain evidence="2">IBT 19713</strain>
    </source>
</reference>
<protein>
    <submittedName>
        <fullName evidence="2">Uncharacterized protein</fullName>
    </submittedName>
</protein>
<reference evidence="2" key="1">
    <citation type="submission" date="2022-11" db="EMBL/GenBank/DDBJ databases">
        <authorList>
            <person name="Petersen C."/>
        </authorList>
    </citation>
    <scope>NUCLEOTIDE SEQUENCE</scope>
    <source>
        <strain evidence="2">IBT 19713</strain>
    </source>
</reference>
<dbReference type="EMBL" id="JAPQKS010000009">
    <property type="protein sequence ID" value="KAJ5214947.1"/>
    <property type="molecule type" value="Genomic_DNA"/>
</dbReference>
<feature type="compositionally biased region" description="Polar residues" evidence="1">
    <location>
        <begin position="13"/>
        <end position="28"/>
    </location>
</feature>
<organism evidence="2 3">
    <name type="scientific">Penicillium chermesinum</name>
    <dbReference type="NCBI Taxonomy" id="63820"/>
    <lineage>
        <taxon>Eukaryota</taxon>
        <taxon>Fungi</taxon>
        <taxon>Dikarya</taxon>
        <taxon>Ascomycota</taxon>
        <taxon>Pezizomycotina</taxon>
        <taxon>Eurotiomycetes</taxon>
        <taxon>Eurotiomycetidae</taxon>
        <taxon>Eurotiales</taxon>
        <taxon>Aspergillaceae</taxon>
        <taxon>Penicillium</taxon>
    </lineage>
</organism>
<dbReference type="AlphaFoldDB" id="A0A9W9N7Z6"/>
<evidence type="ECO:0000313" key="3">
    <source>
        <dbReference type="Proteomes" id="UP001150941"/>
    </source>
</evidence>
<sequence length="121" mass="13343">MQGRTLRRHESLLRNSGHPNHDSGSTPEMCSPEETMLIGFDAGSFGLLGRLLPDNSPAFGNDRLQLKLQPTIHETPRGLVLPIMEIPSKAVNCSILHIVILEIDFQPLMLCDDPRSGCSEI</sequence>
<evidence type="ECO:0000256" key="1">
    <source>
        <dbReference type="SAM" id="MobiDB-lite"/>
    </source>
</evidence>
<dbReference type="RefSeq" id="XP_058325444.1">
    <property type="nucleotide sequence ID" value="XM_058479921.1"/>
</dbReference>
<feature type="region of interest" description="Disordered" evidence="1">
    <location>
        <begin position="1"/>
        <end position="29"/>
    </location>
</feature>